<dbReference type="EC" id="6.3.5.7" evidence="4 11"/>
<keyword evidence="9 11" id="KW-0648">Protein biosynthesis</keyword>
<feature type="active site" description="Charge relay system" evidence="11">
    <location>
        <position position="159"/>
    </location>
</feature>
<sequence>MTDLTNQTLAEARRGLRNKDFTAAELTDAFLSAIEGSNSAINAYVAVTADKARAMAKASDEKLAKGEGGALEGLPLGIKDLFATKGEHTQACSHVLDGFKPTYESTVTSNLWADGAVMLGKLNMDEFAMGSSNETSYYGNVVNPWRKTGSTQALVPGGSSGGSAAAVAASLCLGATATDTGGSIRQPAALTGTVGIKPTYGRCSRWGIIAYASSLDQAGPIAKTVEDCAILLKSMASVDPKDTTSVDLPVPDYEAAVGKSVKGMRIGIPREYRVEGMPAEVEALWQQGIAWLKEAGAEIVDISLPHTKYALPAYYIVAPAEASSNLARYDGVRYGLRVPGKDIVEMYENTRAAGFGKEVQRRILIGTYVLSAGYYDAYYLKAQKVRTLIKRDFDLAFEAGVDAILTPATPDAAFAPGEFSDPVAMYLNDIFTVTVNMAGLPGLSVPAGLSSTGLPLGLQLIGRPFGEETLFQAGAVIEKAAGRFIPDRWW</sequence>
<feature type="active site" description="Acyl-ester intermediate" evidence="11">
    <location>
        <position position="183"/>
    </location>
</feature>
<dbReference type="GO" id="GO:0030956">
    <property type="term" value="C:glutamyl-tRNA(Gln) amidotransferase complex"/>
    <property type="evidence" value="ECO:0007669"/>
    <property type="project" value="InterPro"/>
</dbReference>
<dbReference type="InterPro" id="IPR020556">
    <property type="entry name" value="Amidase_CS"/>
</dbReference>
<feature type="active site" description="Charge relay system" evidence="11">
    <location>
        <position position="79"/>
    </location>
</feature>
<evidence type="ECO:0000256" key="1">
    <source>
        <dbReference type="ARBA" id="ARBA00003871"/>
    </source>
</evidence>
<gene>
    <name evidence="11" type="primary">gatA</name>
    <name evidence="13" type="ORF">Ga0061067_1174</name>
</gene>
<dbReference type="PANTHER" id="PTHR11895">
    <property type="entry name" value="TRANSAMIDASE"/>
    <property type="match status" value="1"/>
</dbReference>
<comment type="subunit">
    <text evidence="3 11">Heterotrimer of A, B and C subunits.</text>
</comment>
<keyword evidence="14" id="KW-1185">Reference proteome</keyword>
<dbReference type="SUPFAM" id="SSF75304">
    <property type="entry name" value="Amidase signature (AS) enzymes"/>
    <property type="match status" value="1"/>
</dbReference>
<evidence type="ECO:0000259" key="12">
    <source>
        <dbReference type="Pfam" id="PF01425"/>
    </source>
</evidence>
<dbReference type="OrthoDB" id="9811471at2"/>
<evidence type="ECO:0000313" key="14">
    <source>
        <dbReference type="Proteomes" id="UP000183900"/>
    </source>
</evidence>
<evidence type="ECO:0000256" key="7">
    <source>
        <dbReference type="ARBA" id="ARBA00022741"/>
    </source>
</evidence>
<keyword evidence="8 11" id="KW-0067">ATP-binding</keyword>
<evidence type="ECO:0000256" key="6">
    <source>
        <dbReference type="ARBA" id="ARBA00022598"/>
    </source>
</evidence>
<dbReference type="GO" id="GO:0050567">
    <property type="term" value="F:glutaminyl-tRNA synthase (glutamine-hydrolyzing) activity"/>
    <property type="evidence" value="ECO:0007669"/>
    <property type="project" value="UniProtKB-UniRule"/>
</dbReference>
<comment type="similarity">
    <text evidence="2 11">Belongs to the amidase family. GatA subfamily.</text>
</comment>
<accession>A0A0K6IAL6</accession>
<dbReference type="NCBIfam" id="TIGR00132">
    <property type="entry name" value="gatA"/>
    <property type="match status" value="1"/>
</dbReference>
<evidence type="ECO:0000256" key="2">
    <source>
        <dbReference type="ARBA" id="ARBA00008069"/>
    </source>
</evidence>
<evidence type="ECO:0000256" key="5">
    <source>
        <dbReference type="ARBA" id="ARBA00014428"/>
    </source>
</evidence>
<dbReference type="InterPro" id="IPR000120">
    <property type="entry name" value="Amidase"/>
</dbReference>
<evidence type="ECO:0000256" key="3">
    <source>
        <dbReference type="ARBA" id="ARBA00011123"/>
    </source>
</evidence>
<comment type="catalytic activity">
    <reaction evidence="10 11">
        <text>L-glutamyl-tRNA(Gln) + L-glutamine + ATP + H2O = L-glutaminyl-tRNA(Gln) + L-glutamate + ADP + phosphate + H(+)</text>
        <dbReference type="Rhea" id="RHEA:17521"/>
        <dbReference type="Rhea" id="RHEA-COMP:9681"/>
        <dbReference type="Rhea" id="RHEA-COMP:9684"/>
        <dbReference type="ChEBI" id="CHEBI:15377"/>
        <dbReference type="ChEBI" id="CHEBI:15378"/>
        <dbReference type="ChEBI" id="CHEBI:29985"/>
        <dbReference type="ChEBI" id="CHEBI:30616"/>
        <dbReference type="ChEBI" id="CHEBI:43474"/>
        <dbReference type="ChEBI" id="CHEBI:58359"/>
        <dbReference type="ChEBI" id="CHEBI:78520"/>
        <dbReference type="ChEBI" id="CHEBI:78521"/>
        <dbReference type="ChEBI" id="CHEBI:456216"/>
        <dbReference type="EC" id="6.3.5.7"/>
    </reaction>
</comment>
<dbReference type="InterPro" id="IPR004412">
    <property type="entry name" value="GatA"/>
</dbReference>
<evidence type="ECO:0000256" key="4">
    <source>
        <dbReference type="ARBA" id="ARBA00012739"/>
    </source>
</evidence>
<keyword evidence="6 11" id="KW-0436">Ligase</keyword>
<dbReference type="Gene3D" id="3.90.1300.10">
    <property type="entry name" value="Amidase signature (AS) domain"/>
    <property type="match status" value="1"/>
</dbReference>
<dbReference type="EMBL" id="CYHE01000017">
    <property type="protein sequence ID" value="CUB00175.1"/>
    <property type="molecule type" value="Genomic_DNA"/>
</dbReference>
<evidence type="ECO:0000256" key="8">
    <source>
        <dbReference type="ARBA" id="ARBA00022840"/>
    </source>
</evidence>
<proteinExistence type="inferred from homology"/>
<name>A0A0K6IAL6_9HYPH</name>
<evidence type="ECO:0000256" key="10">
    <source>
        <dbReference type="ARBA" id="ARBA00047407"/>
    </source>
</evidence>
<evidence type="ECO:0000256" key="9">
    <source>
        <dbReference type="ARBA" id="ARBA00022917"/>
    </source>
</evidence>
<comment type="function">
    <text evidence="11">Allows the formation of correctly charged Gln-tRNA(Gln) through the transamidation of misacylated Glu-tRNA(Gln) in organisms which lack glutaminyl-tRNA synthetase. The reaction takes place in the presence of glutamine and ATP through an activated gamma-phospho-Glu-tRNA(Gln).</text>
</comment>
<dbReference type="GO" id="GO:0005524">
    <property type="term" value="F:ATP binding"/>
    <property type="evidence" value="ECO:0007669"/>
    <property type="project" value="UniProtKB-KW"/>
</dbReference>
<dbReference type="Pfam" id="PF01425">
    <property type="entry name" value="Amidase"/>
    <property type="match status" value="1"/>
</dbReference>
<dbReference type="InterPro" id="IPR036928">
    <property type="entry name" value="AS_sf"/>
</dbReference>
<evidence type="ECO:0000256" key="11">
    <source>
        <dbReference type="HAMAP-Rule" id="MF_00120"/>
    </source>
</evidence>
<dbReference type="RefSeq" id="WP_055456926.1">
    <property type="nucleotide sequence ID" value="NZ_CYHE01000017.1"/>
</dbReference>
<evidence type="ECO:0000313" key="13">
    <source>
        <dbReference type="EMBL" id="CUB00175.1"/>
    </source>
</evidence>
<reference evidence="14" key="1">
    <citation type="submission" date="2015-08" db="EMBL/GenBank/DDBJ databases">
        <authorList>
            <person name="Varghese N."/>
        </authorList>
    </citation>
    <scope>NUCLEOTIDE SEQUENCE [LARGE SCALE GENOMIC DNA]</scope>
    <source>
        <strain evidence="14">DSM 23407</strain>
    </source>
</reference>
<dbReference type="AlphaFoldDB" id="A0A0K6IAL6"/>
<keyword evidence="13" id="KW-0808">Transferase</keyword>
<organism evidence="13 14">
    <name type="scientific">Pannonibacter indicus</name>
    <dbReference type="NCBI Taxonomy" id="466044"/>
    <lineage>
        <taxon>Bacteria</taxon>
        <taxon>Pseudomonadati</taxon>
        <taxon>Pseudomonadota</taxon>
        <taxon>Alphaproteobacteria</taxon>
        <taxon>Hyphomicrobiales</taxon>
        <taxon>Stappiaceae</taxon>
        <taxon>Pannonibacter</taxon>
    </lineage>
</organism>
<dbReference type="GO" id="GO:0016740">
    <property type="term" value="F:transferase activity"/>
    <property type="evidence" value="ECO:0007669"/>
    <property type="project" value="UniProtKB-KW"/>
</dbReference>
<comment type="function">
    <text evidence="1">Hydrolyzes indole-3-acetamide (IAM) into indole-3-acetic acid (IAA).</text>
</comment>
<dbReference type="Proteomes" id="UP000183900">
    <property type="component" value="Unassembled WGS sequence"/>
</dbReference>
<feature type="domain" description="Amidase" evidence="12">
    <location>
        <begin position="25"/>
        <end position="470"/>
    </location>
</feature>
<dbReference type="GO" id="GO:0006412">
    <property type="term" value="P:translation"/>
    <property type="evidence" value="ECO:0007669"/>
    <property type="project" value="UniProtKB-UniRule"/>
</dbReference>
<dbReference type="PROSITE" id="PS00571">
    <property type="entry name" value="AMIDASES"/>
    <property type="match status" value="1"/>
</dbReference>
<dbReference type="InterPro" id="IPR023631">
    <property type="entry name" value="Amidase_dom"/>
</dbReference>
<dbReference type="PANTHER" id="PTHR11895:SF151">
    <property type="entry name" value="GLUTAMYL-TRNA(GLN) AMIDOTRANSFERASE SUBUNIT A"/>
    <property type="match status" value="1"/>
</dbReference>
<dbReference type="HAMAP" id="MF_00120">
    <property type="entry name" value="GatA"/>
    <property type="match status" value="1"/>
</dbReference>
<keyword evidence="7 11" id="KW-0547">Nucleotide-binding</keyword>
<protein>
    <recommendedName>
        <fullName evidence="5 11">Glutamyl-tRNA(Gln) amidotransferase subunit A</fullName>
        <shortName evidence="11">Glu-ADT subunit A</shortName>
        <ecNumber evidence="4 11">6.3.5.7</ecNumber>
    </recommendedName>
</protein>